<dbReference type="Pfam" id="PF01697">
    <property type="entry name" value="Glyco_transf_92"/>
    <property type="match status" value="1"/>
</dbReference>
<evidence type="ECO:0000256" key="6">
    <source>
        <dbReference type="ARBA" id="ARBA00022989"/>
    </source>
</evidence>
<evidence type="ECO:0000256" key="8">
    <source>
        <dbReference type="RuleBase" id="RU366017"/>
    </source>
</evidence>
<evidence type="ECO:0000256" key="5">
    <source>
        <dbReference type="ARBA" id="ARBA00022692"/>
    </source>
</evidence>
<sequence>MLLSTTTTTTSSTTDQTNESDSSNGNGIDHHHHYHLFSNIKLTNNGGHQYFSLKNFLSNFNETYKIDDNIFSLDNLNCHLKNFDNSSDDQPSNATHDDDDENDFWQPVCSSNNKFYVFSAYIDQYNRSNLNLNFFNTDYQHQHHNDNQDYFVRIIAVTTLTSKDKIICSYSLDEEKEDDNGRKQIIQKNWFRQGKMKPIREHWNLQYSAFFIYCPLPKMIMINTLNNNDGHSSTMLMKSNYYLSIIALSKHWYISNNNDDDDDDLELNRLLKQYAQTMKMIVPSNRMPIHGLQQQQQQQNNDKLAVCIKPLHYYYNKTINLIEFIELNRILGVRRFYFFNHTVSTEVDQILRLYQQYEPELLKILQWKLPIRSQLEIRTEGIFAALNDCLYRARYNRFRYVMFIDLDEFIIPNNHKNLIDLIENVEHFYPNKIGALSFRNGFFYLQYPNDQQIEKLIDHNNDFDDKTNLHQQLITLTKTWRKSELNIHKQRSKCIVLVDNIIEMGNHFVWEFLYGKHIFNIDPKLAYLHHYRVCEFGGNNCIENNDHIIDRRIYYWSKSLLNNIHYRLQLFCDSIRIQQKSIMNDICNFI</sequence>
<comment type="caution">
    <text evidence="10">The sequence shown here is derived from an EMBL/GenBank/DDBJ whole genome shotgun (WGS) entry which is preliminary data.</text>
</comment>
<evidence type="ECO:0000313" key="11">
    <source>
        <dbReference type="Proteomes" id="UP000887458"/>
    </source>
</evidence>
<evidence type="ECO:0000256" key="2">
    <source>
        <dbReference type="ARBA" id="ARBA00007647"/>
    </source>
</evidence>
<evidence type="ECO:0000313" key="10">
    <source>
        <dbReference type="EMBL" id="KAH9414016.1"/>
    </source>
</evidence>
<feature type="compositionally biased region" description="Low complexity" evidence="9">
    <location>
        <begin position="1"/>
        <end position="24"/>
    </location>
</feature>
<organism evidence="10 11">
    <name type="scientific">Dermatophagoides pteronyssinus</name>
    <name type="common">European house dust mite</name>
    <dbReference type="NCBI Taxonomy" id="6956"/>
    <lineage>
        <taxon>Eukaryota</taxon>
        <taxon>Metazoa</taxon>
        <taxon>Ecdysozoa</taxon>
        <taxon>Arthropoda</taxon>
        <taxon>Chelicerata</taxon>
        <taxon>Arachnida</taxon>
        <taxon>Acari</taxon>
        <taxon>Acariformes</taxon>
        <taxon>Sarcoptiformes</taxon>
        <taxon>Astigmata</taxon>
        <taxon>Psoroptidia</taxon>
        <taxon>Analgoidea</taxon>
        <taxon>Pyroglyphidae</taxon>
        <taxon>Dermatophagoidinae</taxon>
        <taxon>Dermatophagoides</taxon>
    </lineage>
</organism>
<evidence type="ECO:0000256" key="3">
    <source>
        <dbReference type="ARBA" id="ARBA00022676"/>
    </source>
</evidence>
<dbReference type="PANTHER" id="PTHR21461">
    <property type="entry name" value="GLYCOSYLTRANSFERASE FAMILY 92 PROTEIN"/>
    <property type="match status" value="1"/>
</dbReference>
<dbReference type="InterPro" id="IPR008166">
    <property type="entry name" value="Glyco_transf_92"/>
</dbReference>
<comment type="similarity">
    <text evidence="2 8">Belongs to the glycosyltransferase 92 family.</text>
</comment>
<keyword evidence="4 8" id="KW-0808">Transferase</keyword>
<keyword evidence="6" id="KW-1133">Transmembrane helix</keyword>
<keyword evidence="7" id="KW-0472">Membrane</keyword>
<evidence type="ECO:0000256" key="9">
    <source>
        <dbReference type="SAM" id="MobiDB-lite"/>
    </source>
</evidence>
<dbReference type="PANTHER" id="PTHR21461:SF40">
    <property type="entry name" value="GLYCOSYLTRANSFERASE FAMILY 92 PROTEIN"/>
    <property type="match status" value="1"/>
</dbReference>
<dbReference type="Proteomes" id="UP000887458">
    <property type="component" value="Unassembled WGS sequence"/>
</dbReference>
<keyword evidence="11" id="KW-1185">Reference proteome</keyword>
<dbReference type="EMBL" id="NJHN03000115">
    <property type="protein sequence ID" value="KAH9414016.1"/>
    <property type="molecule type" value="Genomic_DNA"/>
</dbReference>
<evidence type="ECO:0000256" key="1">
    <source>
        <dbReference type="ARBA" id="ARBA00004167"/>
    </source>
</evidence>
<protein>
    <recommendedName>
        <fullName evidence="8">Glycosyltransferase family 92 protein</fullName>
        <ecNumber evidence="8">2.4.1.-</ecNumber>
    </recommendedName>
</protein>
<keyword evidence="3 8" id="KW-0328">Glycosyltransferase</keyword>
<dbReference type="EC" id="2.4.1.-" evidence="8"/>
<name>A0ABQ8IUN0_DERPT</name>
<feature type="region of interest" description="Disordered" evidence="9">
    <location>
        <begin position="1"/>
        <end position="26"/>
    </location>
</feature>
<evidence type="ECO:0000256" key="7">
    <source>
        <dbReference type="ARBA" id="ARBA00023136"/>
    </source>
</evidence>
<reference evidence="10 11" key="1">
    <citation type="journal article" date="2018" name="J. Allergy Clin. Immunol.">
        <title>High-quality assembly of Dermatophagoides pteronyssinus genome and transcriptome reveals a wide range of novel allergens.</title>
        <authorList>
            <person name="Liu X.Y."/>
            <person name="Yang K.Y."/>
            <person name="Wang M.Q."/>
            <person name="Kwok J.S."/>
            <person name="Zeng X."/>
            <person name="Yang Z."/>
            <person name="Xiao X.J."/>
            <person name="Lau C.P."/>
            <person name="Li Y."/>
            <person name="Huang Z.M."/>
            <person name="Ba J.G."/>
            <person name="Yim A.K."/>
            <person name="Ouyang C.Y."/>
            <person name="Ngai S.M."/>
            <person name="Chan T.F."/>
            <person name="Leung E.L."/>
            <person name="Liu L."/>
            <person name="Liu Z.G."/>
            <person name="Tsui S.K."/>
        </authorList>
    </citation>
    <scope>NUCLEOTIDE SEQUENCE [LARGE SCALE GENOMIC DNA]</scope>
    <source>
        <strain evidence="10">Derp</strain>
    </source>
</reference>
<comment type="subcellular location">
    <subcellularLocation>
        <location evidence="1">Membrane</location>
        <topology evidence="1">Single-pass membrane protein</topology>
    </subcellularLocation>
</comment>
<evidence type="ECO:0000256" key="4">
    <source>
        <dbReference type="ARBA" id="ARBA00022679"/>
    </source>
</evidence>
<keyword evidence="5" id="KW-0812">Transmembrane</keyword>
<gene>
    <name evidence="10" type="ORF">DERP_012396</name>
</gene>
<reference evidence="10 11" key="2">
    <citation type="journal article" date="2022" name="Mol. Biol. Evol.">
        <title>Comparative Genomics Reveals Insights into the Divergent Evolution of Astigmatic Mites and Household Pest Adaptations.</title>
        <authorList>
            <person name="Xiong Q."/>
            <person name="Wan A.T."/>
            <person name="Liu X."/>
            <person name="Fung C.S."/>
            <person name="Xiao X."/>
            <person name="Malainual N."/>
            <person name="Hou J."/>
            <person name="Wang L."/>
            <person name="Wang M."/>
            <person name="Yang K.Y."/>
            <person name="Cui Y."/>
            <person name="Leung E.L."/>
            <person name="Nong W."/>
            <person name="Shin S.K."/>
            <person name="Au S.W."/>
            <person name="Jeong K.Y."/>
            <person name="Chew F.T."/>
            <person name="Hui J.H."/>
            <person name="Leung T.F."/>
            <person name="Tungtrongchitr A."/>
            <person name="Zhong N."/>
            <person name="Liu Z."/>
            <person name="Tsui S.K."/>
        </authorList>
    </citation>
    <scope>NUCLEOTIDE SEQUENCE [LARGE SCALE GENOMIC DNA]</scope>
    <source>
        <strain evidence="10">Derp</strain>
    </source>
</reference>
<proteinExistence type="inferred from homology"/>
<accession>A0ABQ8IUN0</accession>